<evidence type="ECO:0000259" key="1">
    <source>
        <dbReference type="PROSITE" id="PS50930"/>
    </source>
</evidence>
<dbReference type="PROSITE" id="PS50930">
    <property type="entry name" value="HTH_LYTTR"/>
    <property type="match status" value="1"/>
</dbReference>
<dbReference type="EMBL" id="JABFJV010000577">
    <property type="protein sequence ID" value="NOK39758.1"/>
    <property type="molecule type" value="Genomic_DNA"/>
</dbReference>
<name>A0A7Y4NXU1_9BACT</name>
<gene>
    <name evidence="2" type="ORF">HMI49_42010</name>
</gene>
<sequence>LVVKVGEGWVPLRLDTVWRLSSEDKYVRLYTAQGEHLVRQTLRALEERLDPTRFVRVHRGDLVNLEAVARLEPWTHGDGILALKDGSTVILSRTYREAFLQQWGAAE</sequence>
<dbReference type="Gene3D" id="2.40.50.1020">
    <property type="entry name" value="LytTr DNA-binding domain"/>
    <property type="match status" value="1"/>
</dbReference>
<accession>A0A7Y4NXU1</accession>
<dbReference type="RefSeq" id="WP_171439220.1">
    <property type="nucleotide sequence ID" value="NZ_JABFJV010000577.1"/>
</dbReference>
<proteinExistence type="predicted"/>
<protein>
    <submittedName>
        <fullName evidence="2">LytTR family transcriptional regulator</fullName>
    </submittedName>
</protein>
<organism evidence="2 3">
    <name type="scientific">Corallococcus exercitus</name>
    <dbReference type="NCBI Taxonomy" id="2316736"/>
    <lineage>
        <taxon>Bacteria</taxon>
        <taxon>Pseudomonadati</taxon>
        <taxon>Myxococcota</taxon>
        <taxon>Myxococcia</taxon>
        <taxon>Myxococcales</taxon>
        <taxon>Cystobacterineae</taxon>
        <taxon>Myxococcaceae</taxon>
        <taxon>Corallococcus</taxon>
    </lineage>
</organism>
<dbReference type="PANTHER" id="PTHR37299:SF1">
    <property type="entry name" value="STAGE 0 SPORULATION PROTEIN A HOMOLOG"/>
    <property type="match status" value="1"/>
</dbReference>
<dbReference type="Pfam" id="PF04397">
    <property type="entry name" value="LytTR"/>
    <property type="match status" value="1"/>
</dbReference>
<dbReference type="PANTHER" id="PTHR37299">
    <property type="entry name" value="TRANSCRIPTIONAL REGULATOR-RELATED"/>
    <property type="match status" value="1"/>
</dbReference>
<dbReference type="SMART" id="SM00850">
    <property type="entry name" value="LytTR"/>
    <property type="match status" value="1"/>
</dbReference>
<dbReference type="GO" id="GO:0003677">
    <property type="term" value="F:DNA binding"/>
    <property type="evidence" value="ECO:0007669"/>
    <property type="project" value="InterPro"/>
</dbReference>
<dbReference type="GO" id="GO:0000156">
    <property type="term" value="F:phosphorelay response regulator activity"/>
    <property type="evidence" value="ECO:0007669"/>
    <property type="project" value="InterPro"/>
</dbReference>
<feature type="non-terminal residue" evidence="2">
    <location>
        <position position="1"/>
    </location>
</feature>
<dbReference type="Proteomes" id="UP000563426">
    <property type="component" value="Unassembled WGS sequence"/>
</dbReference>
<reference evidence="2 3" key="1">
    <citation type="submission" date="2020-05" db="EMBL/GenBank/DDBJ databases">
        <authorList>
            <person name="Whitworth D."/>
        </authorList>
    </citation>
    <scope>NUCLEOTIDE SEQUENCE [LARGE SCALE GENOMIC DNA]</scope>
    <source>
        <strain evidence="2 3">AB043B</strain>
    </source>
</reference>
<dbReference type="InterPro" id="IPR046947">
    <property type="entry name" value="LytR-like"/>
</dbReference>
<dbReference type="AlphaFoldDB" id="A0A7Y4NXU1"/>
<comment type="caution">
    <text evidence="2">The sequence shown here is derived from an EMBL/GenBank/DDBJ whole genome shotgun (WGS) entry which is preliminary data.</text>
</comment>
<dbReference type="InterPro" id="IPR007492">
    <property type="entry name" value="LytTR_DNA-bd_dom"/>
</dbReference>
<evidence type="ECO:0000313" key="3">
    <source>
        <dbReference type="Proteomes" id="UP000563426"/>
    </source>
</evidence>
<keyword evidence="3" id="KW-1185">Reference proteome</keyword>
<feature type="domain" description="HTH LytTR-type" evidence="1">
    <location>
        <begin position="1"/>
        <end position="105"/>
    </location>
</feature>
<evidence type="ECO:0000313" key="2">
    <source>
        <dbReference type="EMBL" id="NOK39758.1"/>
    </source>
</evidence>